<feature type="transmembrane region" description="Helical" evidence="1">
    <location>
        <begin position="140"/>
        <end position="163"/>
    </location>
</feature>
<name>A0AAJ6DBZ7_9MICC</name>
<evidence type="ECO:0000256" key="1">
    <source>
        <dbReference type="SAM" id="Phobius"/>
    </source>
</evidence>
<keyword evidence="1" id="KW-1133">Transmembrane helix</keyword>
<dbReference type="Proteomes" id="UP001224674">
    <property type="component" value="Chromosome"/>
</dbReference>
<dbReference type="AlphaFoldDB" id="A0AAJ6DBZ7"/>
<dbReference type="RefSeq" id="WP_110110499.1">
    <property type="nucleotide sequence ID" value="NZ_CP122562.1"/>
</dbReference>
<keyword evidence="1" id="KW-0472">Membrane</keyword>
<dbReference type="Pfam" id="PF12730">
    <property type="entry name" value="ABC2_membrane_4"/>
    <property type="match status" value="1"/>
</dbReference>
<evidence type="ECO:0000313" key="3">
    <source>
        <dbReference type="Proteomes" id="UP001224674"/>
    </source>
</evidence>
<dbReference type="CDD" id="cd21809">
    <property type="entry name" value="ABC-2_lan_permease-like"/>
    <property type="match status" value="1"/>
</dbReference>
<proteinExistence type="predicted"/>
<feature type="transmembrane region" description="Helical" evidence="1">
    <location>
        <begin position="60"/>
        <end position="78"/>
    </location>
</feature>
<gene>
    <name evidence="2" type="ORF">QDX21_07970</name>
</gene>
<feature type="transmembrane region" description="Helical" evidence="1">
    <location>
        <begin position="170"/>
        <end position="190"/>
    </location>
</feature>
<keyword evidence="1" id="KW-0812">Transmembrane</keyword>
<organism evidence="2 3">
    <name type="scientific">Auritidibacter ignavus</name>
    <dbReference type="NCBI Taxonomy" id="678932"/>
    <lineage>
        <taxon>Bacteria</taxon>
        <taxon>Bacillati</taxon>
        <taxon>Actinomycetota</taxon>
        <taxon>Actinomycetes</taxon>
        <taxon>Micrococcales</taxon>
        <taxon>Micrococcaceae</taxon>
        <taxon>Auritidibacter</taxon>
    </lineage>
</organism>
<feature type="transmembrane region" description="Helical" evidence="1">
    <location>
        <begin position="104"/>
        <end position="128"/>
    </location>
</feature>
<sequence>MKALGLEFSKLKRKRLWLTVLLVLGFEVVWVLLLLINAFGRDISGAPKDTGFVIGQVSQVHTIFASIFATVIVSRLAAMEHDGGTMPMLFAANQSRGSLFRAKYLLAAGLSTFATLVIVAAVSALAAAQGVALDMGLIGVWLLGLVLANLAIVAIQLFLALLFQRQAVTLTVGIIGGLIGSSAGFVPPAVASLVPWQYPGLITPVRTEVVDGTIVGFSMIENLGALIAVVAVVGVLCAGIGQAVFSRQISK</sequence>
<keyword evidence="3" id="KW-1185">Reference proteome</keyword>
<feature type="transmembrane region" description="Helical" evidence="1">
    <location>
        <begin position="16"/>
        <end position="40"/>
    </location>
</feature>
<accession>A0AAJ6DBZ7</accession>
<reference evidence="2 3" key="1">
    <citation type="submission" date="2023-03" db="EMBL/GenBank/DDBJ databases">
        <title>Complete genome sequences of several Auritidibacter ignavus strains isolated from ear infections.</title>
        <authorList>
            <person name="Baehr T."/>
            <person name="Baumhoegger A.M."/>
        </authorList>
    </citation>
    <scope>NUCLEOTIDE SEQUENCE [LARGE SCALE GENOMIC DNA]</scope>
    <source>
        <strain evidence="2 3">BABAE-6</strain>
    </source>
</reference>
<protein>
    <submittedName>
        <fullName evidence="2">ABC transporter permease</fullName>
    </submittedName>
</protein>
<evidence type="ECO:0000313" key="2">
    <source>
        <dbReference type="EMBL" id="WGH92262.1"/>
    </source>
</evidence>
<dbReference type="EMBL" id="CP122566">
    <property type="protein sequence ID" value="WGH92262.1"/>
    <property type="molecule type" value="Genomic_DNA"/>
</dbReference>
<feature type="transmembrane region" description="Helical" evidence="1">
    <location>
        <begin position="223"/>
        <end position="245"/>
    </location>
</feature>